<organism evidence="2 3">
    <name type="scientific">Euplotes crassus</name>
    <dbReference type="NCBI Taxonomy" id="5936"/>
    <lineage>
        <taxon>Eukaryota</taxon>
        <taxon>Sar</taxon>
        <taxon>Alveolata</taxon>
        <taxon>Ciliophora</taxon>
        <taxon>Intramacronucleata</taxon>
        <taxon>Spirotrichea</taxon>
        <taxon>Hypotrichia</taxon>
        <taxon>Euplotida</taxon>
        <taxon>Euplotidae</taxon>
        <taxon>Moneuplotes</taxon>
    </lineage>
</organism>
<evidence type="ECO:0000313" key="2">
    <source>
        <dbReference type="EMBL" id="CAI2373874.1"/>
    </source>
</evidence>
<evidence type="ECO:0000256" key="1">
    <source>
        <dbReference type="SAM" id="SignalP"/>
    </source>
</evidence>
<accession>A0AAD1XJJ4</accession>
<keyword evidence="3" id="KW-1185">Reference proteome</keyword>
<protein>
    <submittedName>
        <fullName evidence="2">Uncharacterized protein</fullName>
    </submittedName>
</protein>
<gene>
    <name evidence="2" type="ORF">ECRASSUSDP1_LOCUS15223</name>
</gene>
<proteinExistence type="predicted"/>
<feature type="chain" id="PRO_5042267178" evidence="1">
    <location>
        <begin position="17"/>
        <end position="187"/>
    </location>
</feature>
<keyword evidence="1" id="KW-0732">Signal</keyword>
<dbReference type="Proteomes" id="UP001295684">
    <property type="component" value="Unassembled WGS sequence"/>
</dbReference>
<comment type="caution">
    <text evidence="2">The sequence shown here is derived from an EMBL/GenBank/DDBJ whole genome shotgun (WGS) entry which is preliminary data.</text>
</comment>
<dbReference type="AlphaFoldDB" id="A0AAD1XJJ4"/>
<name>A0AAD1XJJ4_EUPCR</name>
<reference evidence="2" key="1">
    <citation type="submission" date="2023-07" db="EMBL/GenBank/DDBJ databases">
        <authorList>
            <consortium name="AG Swart"/>
            <person name="Singh M."/>
            <person name="Singh A."/>
            <person name="Seah K."/>
            <person name="Emmerich C."/>
        </authorList>
    </citation>
    <scope>NUCLEOTIDE SEQUENCE</scope>
    <source>
        <strain evidence="2">DP1</strain>
    </source>
</reference>
<evidence type="ECO:0000313" key="3">
    <source>
        <dbReference type="Proteomes" id="UP001295684"/>
    </source>
</evidence>
<sequence>MKVILVLIGLVSIVTSTIYTIDSDTSIGITLDKDNRRLYFNHTMLAGHFIGLGVQNSEDDADIYGIQVTMEDEVTTAMKIFDVYITEGNEVHSYTKQAYKGIKLRQALPRVSLEYYRPLKLNRKGRNQTLEFDKDYRMTYVFEEQNIEDRGFSNRGYFTMRLDSNTGLVYINNSLKGESGEFIKTSA</sequence>
<dbReference type="EMBL" id="CAMPGE010015241">
    <property type="protein sequence ID" value="CAI2373874.1"/>
    <property type="molecule type" value="Genomic_DNA"/>
</dbReference>
<feature type="signal peptide" evidence="1">
    <location>
        <begin position="1"/>
        <end position="16"/>
    </location>
</feature>